<evidence type="ECO:0000313" key="8">
    <source>
        <dbReference type="Proteomes" id="UP000308652"/>
    </source>
</evidence>
<dbReference type="Gene3D" id="1.10.600.10">
    <property type="entry name" value="Farnesyl Diphosphate Synthase"/>
    <property type="match status" value="1"/>
</dbReference>
<dbReference type="AlphaFoldDB" id="A0A5C3LTK1"/>
<dbReference type="PANTHER" id="PTHR35201">
    <property type="entry name" value="TERPENE SYNTHASE"/>
    <property type="match status" value="1"/>
</dbReference>
<dbReference type="OrthoDB" id="6486656at2759"/>
<evidence type="ECO:0000256" key="5">
    <source>
        <dbReference type="ARBA" id="ARBA00023239"/>
    </source>
</evidence>
<gene>
    <name evidence="7" type="ORF">BDQ12DRAFT_736873</name>
</gene>
<evidence type="ECO:0000256" key="4">
    <source>
        <dbReference type="ARBA" id="ARBA00022842"/>
    </source>
</evidence>
<dbReference type="SUPFAM" id="SSF48576">
    <property type="entry name" value="Terpenoid synthases"/>
    <property type="match status" value="1"/>
</dbReference>
<dbReference type="GO" id="GO:0008299">
    <property type="term" value="P:isoprenoid biosynthetic process"/>
    <property type="evidence" value="ECO:0007669"/>
    <property type="project" value="UniProtKB-ARBA"/>
</dbReference>
<dbReference type="PANTHER" id="PTHR35201:SF4">
    <property type="entry name" value="BETA-PINACENE SYNTHASE-RELATED"/>
    <property type="match status" value="1"/>
</dbReference>
<evidence type="ECO:0000256" key="2">
    <source>
        <dbReference type="ARBA" id="ARBA00006333"/>
    </source>
</evidence>
<evidence type="ECO:0000313" key="7">
    <source>
        <dbReference type="EMBL" id="TFK36529.1"/>
    </source>
</evidence>
<evidence type="ECO:0000256" key="1">
    <source>
        <dbReference type="ARBA" id="ARBA00001946"/>
    </source>
</evidence>
<dbReference type="Pfam" id="PF19086">
    <property type="entry name" value="Terpene_syn_C_2"/>
    <property type="match status" value="1"/>
</dbReference>
<reference evidence="7 8" key="1">
    <citation type="journal article" date="2019" name="Nat. Ecol. Evol.">
        <title>Megaphylogeny resolves global patterns of mushroom evolution.</title>
        <authorList>
            <person name="Varga T."/>
            <person name="Krizsan K."/>
            <person name="Foldi C."/>
            <person name="Dima B."/>
            <person name="Sanchez-Garcia M."/>
            <person name="Sanchez-Ramirez S."/>
            <person name="Szollosi G.J."/>
            <person name="Szarkandi J.G."/>
            <person name="Papp V."/>
            <person name="Albert L."/>
            <person name="Andreopoulos W."/>
            <person name="Angelini C."/>
            <person name="Antonin V."/>
            <person name="Barry K.W."/>
            <person name="Bougher N.L."/>
            <person name="Buchanan P."/>
            <person name="Buyck B."/>
            <person name="Bense V."/>
            <person name="Catcheside P."/>
            <person name="Chovatia M."/>
            <person name="Cooper J."/>
            <person name="Damon W."/>
            <person name="Desjardin D."/>
            <person name="Finy P."/>
            <person name="Geml J."/>
            <person name="Haridas S."/>
            <person name="Hughes K."/>
            <person name="Justo A."/>
            <person name="Karasinski D."/>
            <person name="Kautmanova I."/>
            <person name="Kiss B."/>
            <person name="Kocsube S."/>
            <person name="Kotiranta H."/>
            <person name="LaButti K.M."/>
            <person name="Lechner B.E."/>
            <person name="Liimatainen K."/>
            <person name="Lipzen A."/>
            <person name="Lukacs Z."/>
            <person name="Mihaltcheva S."/>
            <person name="Morgado L.N."/>
            <person name="Niskanen T."/>
            <person name="Noordeloos M.E."/>
            <person name="Ohm R.A."/>
            <person name="Ortiz-Santana B."/>
            <person name="Ovrebo C."/>
            <person name="Racz N."/>
            <person name="Riley R."/>
            <person name="Savchenko A."/>
            <person name="Shiryaev A."/>
            <person name="Soop K."/>
            <person name="Spirin V."/>
            <person name="Szebenyi C."/>
            <person name="Tomsovsky M."/>
            <person name="Tulloss R.E."/>
            <person name="Uehling J."/>
            <person name="Grigoriev I.V."/>
            <person name="Vagvolgyi C."/>
            <person name="Papp T."/>
            <person name="Martin F.M."/>
            <person name="Miettinen O."/>
            <person name="Hibbett D.S."/>
            <person name="Nagy L.G."/>
        </authorList>
    </citation>
    <scope>NUCLEOTIDE SEQUENCE [LARGE SCALE GENOMIC DNA]</scope>
    <source>
        <strain evidence="7 8">CBS 166.37</strain>
    </source>
</reference>
<dbReference type="GO" id="GO:0010333">
    <property type="term" value="F:terpene synthase activity"/>
    <property type="evidence" value="ECO:0007669"/>
    <property type="project" value="InterPro"/>
</dbReference>
<keyword evidence="3 6" id="KW-0479">Metal-binding</keyword>
<dbReference type="SFLD" id="SFLDG01020">
    <property type="entry name" value="Terpene_Cyclase_Like_2"/>
    <property type="match status" value="1"/>
</dbReference>
<dbReference type="GO" id="GO:0046872">
    <property type="term" value="F:metal ion binding"/>
    <property type="evidence" value="ECO:0007669"/>
    <property type="project" value="UniProtKB-KW"/>
</dbReference>
<dbReference type="EMBL" id="ML213613">
    <property type="protein sequence ID" value="TFK36529.1"/>
    <property type="molecule type" value="Genomic_DNA"/>
</dbReference>
<dbReference type="SFLD" id="SFLDS00005">
    <property type="entry name" value="Isoprenoid_Synthase_Type_I"/>
    <property type="match status" value="1"/>
</dbReference>
<keyword evidence="8" id="KW-1185">Reference proteome</keyword>
<proteinExistence type="inferred from homology"/>
<comment type="similarity">
    <text evidence="2 6">Belongs to the terpene synthase family.</text>
</comment>
<dbReference type="Proteomes" id="UP000308652">
    <property type="component" value="Unassembled WGS sequence"/>
</dbReference>
<evidence type="ECO:0000256" key="6">
    <source>
        <dbReference type="RuleBase" id="RU366034"/>
    </source>
</evidence>
<dbReference type="EC" id="4.2.3.-" evidence="6"/>
<accession>A0A5C3LTK1</accession>
<organism evidence="7 8">
    <name type="scientific">Crucibulum laeve</name>
    <dbReference type="NCBI Taxonomy" id="68775"/>
    <lineage>
        <taxon>Eukaryota</taxon>
        <taxon>Fungi</taxon>
        <taxon>Dikarya</taxon>
        <taxon>Basidiomycota</taxon>
        <taxon>Agaricomycotina</taxon>
        <taxon>Agaricomycetes</taxon>
        <taxon>Agaricomycetidae</taxon>
        <taxon>Agaricales</taxon>
        <taxon>Agaricineae</taxon>
        <taxon>Nidulariaceae</taxon>
        <taxon>Crucibulum</taxon>
    </lineage>
</organism>
<keyword evidence="5 6" id="KW-0456">Lyase</keyword>
<dbReference type="InterPro" id="IPR034686">
    <property type="entry name" value="Terpene_cyclase-like_2"/>
</dbReference>
<name>A0A5C3LTK1_9AGAR</name>
<evidence type="ECO:0000256" key="3">
    <source>
        <dbReference type="ARBA" id="ARBA00022723"/>
    </source>
</evidence>
<comment type="cofactor">
    <cofactor evidence="1 6">
        <name>Mg(2+)</name>
        <dbReference type="ChEBI" id="CHEBI:18420"/>
    </cofactor>
</comment>
<protein>
    <recommendedName>
        <fullName evidence="6">Terpene synthase</fullName>
        <ecNumber evidence="6">4.2.3.-</ecNumber>
    </recommendedName>
</protein>
<keyword evidence="4 6" id="KW-0460">Magnesium</keyword>
<dbReference type="InterPro" id="IPR008949">
    <property type="entry name" value="Isoprenoid_synthase_dom_sf"/>
</dbReference>
<sequence length="362" mass="41375">MDTFNPDTQYKIPDLLRDWPWPSLLSPHYQDAKAESTAWVESFHPFDADGQRSFNACDLNLLASLTYSGRDKDFIRVGCDLMNFYFVYDEYTDVADREEATQLAAMVIEALKYPATQPRTNSDIVGEMMRQFWHRALALTNAGSPCIKRFVEASEEYLHAVTQEAEDRINKRYRKVEDYLKLRRHTCGGKPTLALTEFGLNIPEEVIAHPIISELTQDAVEMIVLVNDMHSYVRERACGAENHNVIGAIMYEHNLVLQEALGWLEAYAKNVIARFLANVERVPSWGTEIDDSVKVYINGLGQWVRGNDDWSCEAKRYYGGDGMKVKESRTVTLLPPKKGFLKEEQLREALRRCSSTAMCHGL</sequence>